<evidence type="ECO:0000256" key="2">
    <source>
        <dbReference type="ARBA" id="ARBA00010790"/>
    </source>
</evidence>
<dbReference type="SUPFAM" id="SSF54373">
    <property type="entry name" value="FAD-linked reductases, C-terminal domain"/>
    <property type="match status" value="1"/>
</dbReference>
<reference evidence="9 10" key="1">
    <citation type="submission" date="2018-05" db="EMBL/GenBank/DDBJ databases">
        <title>Zavarzinia sp. HR-AS.</title>
        <authorList>
            <person name="Lee Y."/>
            <person name="Jeon C.O."/>
        </authorList>
    </citation>
    <scope>NUCLEOTIDE SEQUENCE [LARGE SCALE GENOMIC DNA]</scope>
    <source>
        <strain evidence="9 10">HR-AS</strain>
    </source>
</reference>
<organism evidence="9 10">
    <name type="scientific">Zavarzinia aquatilis</name>
    <dbReference type="NCBI Taxonomy" id="2211142"/>
    <lineage>
        <taxon>Bacteria</taxon>
        <taxon>Pseudomonadati</taxon>
        <taxon>Pseudomonadota</taxon>
        <taxon>Alphaproteobacteria</taxon>
        <taxon>Rhodospirillales</taxon>
        <taxon>Zavarziniaceae</taxon>
        <taxon>Zavarzinia</taxon>
    </lineage>
</organism>
<sequence>MYDYVIVGAGSAGCVLAHRLSADPAVKVALLEAGGKDWNPFIHMPTGMKVLVGGKSVNWHFETEPQAHLDGRRLFWPRGKVLGGSSAINGMVYIRGHRSDYDNWAQAGCRGWSWDEVLPYFMRSEHNERGADASHGQGGPLNVQDFAEPNPLVDVFIKAGKQAGLPHTADFNDGDHLHGVGVYQRTCKNNRRWSTARAFLGASEGRTNLTVITRAQATKVLVEGGRATGVEIARGGRREVVRASREVILSGGAVNSPQLLLLSGIGPGQEIRRHGIPVVLDLPGVGRNLQDHLGIGLYYDCPAGVSYDELLTPWGQIRTLAKYVFTKKGAGASHGFESGVYASSRPGLEAPDLQGFFLSSLAVDHGRQHLGGKGSQLDFYPVRPASRGFLGLHSADPLAAPLIQPNYLEAPEDLEVMVESILIGREIFAARAFDGYRGREVRPGPDCSSREAIRRYIRAKAETAYHPVGTARMGTDPMAVVSPELKVHGIEGLRVVDASIMPNVVSGNTNAPTIMIAEKAADMILGRAAPAVRAAA</sequence>
<dbReference type="PANTHER" id="PTHR11552:SF147">
    <property type="entry name" value="CHOLINE DEHYDROGENASE, MITOCHONDRIAL"/>
    <property type="match status" value="1"/>
</dbReference>
<keyword evidence="10" id="KW-1185">Reference proteome</keyword>
<comment type="similarity">
    <text evidence="2 6">Belongs to the GMC oxidoreductase family.</text>
</comment>
<comment type="cofactor">
    <cofactor evidence="1 5">
        <name>FAD</name>
        <dbReference type="ChEBI" id="CHEBI:57692"/>
    </cofactor>
</comment>
<dbReference type="Pfam" id="PF00732">
    <property type="entry name" value="GMC_oxred_N"/>
    <property type="match status" value="1"/>
</dbReference>
<dbReference type="PIRSF" id="PIRSF000137">
    <property type="entry name" value="Alcohol_oxidase"/>
    <property type="match status" value="1"/>
</dbReference>
<feature type="binding site" evidence="5">
    <location>
        <begin position="89"/>
        <end position="92"/>
    </location>
    <ligand>
        <name>FAD</name>
        <dbReference type="ChEBI" id="CHEBI:57692"/>
    </ligand>
</feature>
<comment type="caution">
    <text evidence="9">The sequence shown here is derived from an EMBL/GenBank/DDBJ whole genome shotgun (WGS) entry which is preliminary data.</text>
</comment>
<dbReference type="Proteomes" id="UP000245461">
    <property type="component" value="Unassembled WGS sequence"/>
</dbReference>
<accession>A0A317EI33</accession>
<evidence type="ECO:0000256" key="3">
    <source>
        <dbReference type="ARBA" id="ARBA00022630"/>
    </source>
</evidence>
<proteinExistence type="inferred from homology"/>
<dbReference type="Pfam" id="PF05199">
    <property type="entry name" value="GMC_oxred_C"/>
    <property type="match status" value="1"/>
</dbReference>
<dbReference type="EMBL" id="QGLE01000001">
    <property type="protein sequence ID" value="PWR25984.1"/>
    <property type="molecule type" value="Genomic_DNA"/>
</dbReference>
<dbReference type="Gene3D" id="3.50.50.60">
    <property type="entry name" value="FAD/NAD(P)-binding domain"/>
    <property type="match status" value="1"/>
</dbReference>
<dbReference type="PROSITE" id="PS00624">
    <property type="entry name" value="GMC_OXRED_2"/>
    <property type="match status" value="1"/>
</dbReference>
<dbReference type="PROSITE" id="PS00623">
    <property type="entry name" value="GMC_OXRED_1"/>
    <property type="match status" value="1"/>
</dbReference>
<dbReference type="GO" id="GO:0016614">
    <property type="term" value="F:oxidoreductase activity, acting on CH-OH group of donors"/>
    <property type="evidence" value="ECO:0007669"/>
    <property type="project" value="InterPro"/>
</dbReference>
<feature type="domain" description="Glucose-methanol-choline oxidoreductase N-terminal" evidence="7">
    <location>
        <begin position="79"/>
        <end position="102"/>
    </location>
</feature>
<evidence type="ECO:0000313" key="10">
    <source>
        <dbReference type="Proteomes" id="UP000245461"/>
    </source>
</evidence>
<dbReference type="RefSeq" id="WP_109902517.1">
    <property type="nucleotide sequence ID" value="NZ_QGLE01000001.1"/>
</dbReference>
<dbReference type="AlphaFoldDB" id="A0A317EI33"/>
<dbReference type="NCBIfam" id="NF002550">
    <property type="entry name" value="PRK02106.1"/>
    <property type="match status" value="1"/>
</dbReference>
<dbReference type="InterPro" id="IPR012132">
    <property type="entry name" value="GMC_OxRdtase"/>
</dbReference>
<protein>
    <recommendedName>
        <fullName evidence="7 8">Glucose-methanol-choline oxidoreductase N-terminal domain-containing protein</fullName>
    </recommendedName>
</protein>
<dbReference type="InterPro" id="IPR036188">
    <property type="entry name" value="FAD/NAD-bd_sf"/>
</dbReference>
<feature type="domain" description="Glucose-methanol-choline oxidoreductase N-terminal" evidence="8">
    <location>
        <begin position="252"/>
        <end position="266"/>
    </location>
</feature>
<dbReference type="OrthoDB" id="9785276at2"/>
<dbReference type="GO" id="GO:0050660">
    <property type="term" value="F:flavin adenine dinucleotide binding"/>
    <property type="evidence" value="ECO:0007669"/>
    <property type="project" value="InterPro"/>
</dbReference>
<dbReference type="InterPro" id="IPR007867">
    <property type="entry name" value="GMC_OxRtase_C"/>
</dbReference>
<evidence type="ECO:0000259" key="8">
    <source>
        <dbReference type="PROSITE" id="PS00624"/>
    </source>
</evidence>
<evidence type="ECO:0000256" key="5">
    <source>
        <dbReference type="PIRSR" id="PIRSR000137-2"/>
    </source>
</evidence>
<name>A0A317EI33_9PROT</name>
<dbReference type="InterPro" id="IPR000172">
    <property type="entry name" value="GMC_OxRdtase_N"/>
</dbReference>
<evidence type="ECO:0000256" key="1">
    <source>
        <dbReference type="ARBA" id="ARBA00001974"/>
    </source>
</evidence>
<keyword evidence="4 5" id="KW-0274">FAD</keyword>
<evidence type="ECO:0000259" key="7">
    <source>
        <dbReference type="PROSITE" id="PS00623"/>
    </source>
</evidence>
<dbReference type="PANTHER" id="PTHR11552">
    <property type="entry name" value="GLUCOSE-METHANOL-CHOLINE GMC OXIDOREDUCTASE"/>
    <property type="match status" value="1"/>
</dbReference>
<feature type="binding site" evidence="5">
    <location>
        <position position="81"/>
    </location>
    <ligand>
        <name>FAD</name>
        <dbReference type="ChEBI" id="CHEBI:57692"/>
    </ligand>
</feature>
<evidence type="ECO:0000256" key="4">
    <source>
        <dbReference type="ARBA" id="ARBA00022827"/>
    </source>
</evidence>
<evidence type="ECO:0000256" key="6">
    <source>
        <dbReference type="RuleBase" id="RU003968"/>
    </source>
</evidence>
<evidence type="ECO:0000313" key="9">
    <source>
        <dbReference type="EMBL" id="PWR25984.1"/>
    </source>
</evidence>
<dbReference type="Gene3D" id="3.30.560.10">
    <property type="entry name" value="Glucose Oxidase, domain 3"/>
    <property type="match status" value="1"/>
</dbReference>
<keyword evidence="3 6" id="KW-0285">Flavoprotein</keyword>
<gene>
    <name evidence="9" type="ORF">DKG74_03285</name>
</gene>
<dbReference type="SUPFAM" id="SSF51905">
    <property type="entry name" value="FAD/NAD(P)-binding domain"/>
    <property type="match status" value="1"/>
</dbReference>